<accession>A0A5D4GPZ0</accession>
<dbReference type="Proteomes" id="UP000322362">
    <property type="component" value="Unassembled WGS sequence"/>
</dbReference>
<protein>
    <submittedName>
        <fullName evidence="1">Uncharacterized protein</fullName>
    </submittedName>
</protein>
<sequence length="74" mass="8535">MKRVATAAAENPGSVILNTMPEFIGTADQGTSQMMIYNRQWILQQMRSGVGQFWILGSMRREKRQAFSIRWSRI</sequence>
<keyword evidence="2" id="KW-1185">Reference proteome</keyword>
<dbReference type="AlphaFoldDB" id="A0A5D4GPZ0"/>
<gene>
    <name evidence="1" type="ORF">FXV77_21770</name>
</gene>
<proteinExistence type="predicted"/>
<reference evidence="1 2" key="1">
    <citation type="submission" date="2019-08" db="EMBL/GenBank/DDBJ databases">
        <title>Phlebobacter frassis gen. nov. sp. nov., a new member of family Sphingobacteriaceae isolated from sand fly rearing media.</title>
        <authorList>
            <person name="Kakumanu M.L."/>
            <person name="Marayati B.F."/>
            <person name="Wada-Katsumata A."/>
            <person name="Wasserberg G."/>
            <person name="Schal C."/>
            <person name="Apperson C.S."/>
            <person name="Ponnusamy L."/>
        </authorList>
    </citation>
    <scope>NUCLEOTIDE SEQUENCE [LARGE SCALE GENOMIC DNA]</scope>
    <source>
        <strain evidence="1 2">SSI9</strain>
    </source>
</reference>
<name>A0A5D4GPZ0_9SPHI</name>
<evidence type="ECO:0000313" key="2">
    <source>
        <dbReference type="Proteomes" id="UP000322362"/>
    </source>
</evidence>
<organism evidence="1 2">
    <name type="scientific">Sphingobacterium phlebotomi</name>
    <dbReference type="NCBI Taxonomy" id="2605433"/>
    <lineage>
        <taxon>Bacteria</taxon>
        <taxon>Pseudomonadati</taxon>
        <taxon>Bacteroidota</taxon>
        <taxon>Sphingobacteriia</taxon>
        <taxon>Sphingobacteriales</taxon>
        <taxon>Sphingobacteriaceae</taxon>
        <taxon>Sphingobacterium</taxon>
    </lineage>
</organism>
<dbReference type="EMBL" id="VTAV01000035">
    <property type="protein sequence ID" value="TYR30796.1"/>
    <property type="molecule type" value="Genomic_DNA"/>
</dbReference>
<evidence type="ECO:0000313" key="1">
    <source>
        <dbReference type="EMBL" id="TYR30796.1"/>
    </source>
</evidence>
<dbReference type="RefSeq" id="WP_148921354.1">
    <property type="nucleotide sequence ID" value="NZ_VTAV01000035.1"/>
</dbReference>
<comment type="caution">
    <text evidence="1">The sequence shown here is derived from an EMBL/GenBank/DDBJ whole genome shotgun (WGS) entry which is preliminary data.</text>
</comment>